<dbReference type="Proteomes" id="UP000621856">
    <property type="component" value="Unassembled WGS sequence"/>
</dbReference>
<evidence type="ECO:0000259" key="8">
    <source>
        <dbReference type="PROSITE" id="PS50850"/>
    </source>
</evidence>
<keyword evidence="4 7" id="KW-0812">Transmembrane</keyword>
<comment type="caution">
    <text evidence="9">The sequence shown here is derived from an EMBL/GenBank/DDBJ whole genome shotgun (WGS) entry which is preliminary data.</text>
</comment>
<proteinExistence type="inferred from homology"/>
<keyword evidence="3" id="KW-0813">Transport</keyword>
<dbReference type="InterPro" id="IPR020846">
    <property type="entry name" value="MFS_dom"/>
</dbReference>
<feature type="transmembrane region" description="Helical" evidence="7">
    <location>
        <begin position="149"/>
        <end position="166"/>
    </location>
</feature>
<feature type="transmembrane region" description="Helical" evidence="7">
    <location>
        <begin position="378"/>
        <end position="403"/>
    </location>
</feature>
<evidence type="ECO:0000256" key="3">
    <source>
        <dbReference type="ARBA" id="ARBA00022448"/>
    </source>
</evidence>
<feature type="transmembrane region" description="Helical" evidence="7">
    <location>
        <begin position="300"/>
        <end position="324"/>
    </location>
</feature>
<organism evidence="9 11">
    <name type="scientific">Aquisalinus luteolus</name>
    <dbReference type="NCBI Taxonomy" id="1566827"/>
    <lineage>
        <taxon>Bacteria</taxon>
        <taxon>Pseudomonadati</taxon>
        <taxon>Pseudomonadota</taxon>
        <taxon>Alphaproteobacteria</taxon>
        <taxon>Parvularculales</taxon>
        <taxon>Parvularculaceae</taxon>
        <taxon>Aquisalinus</taxon>
    </lineage>
</organism>
<comment type="subcellular location">
    <subcellularLocation>
        <location evidence="1">Endomembrane system</location>
        <topology evidence="1">Multi-pass membrane protein</topology>
    </subcellularLocation>
</comment>
<feature type="transmembrane region" description="Helical" evidence="7">
    <location>
        <begin position="274"/>
        <end position="294"/>
    </location>
</feature>
<dbReference type="AlphaFoldDB" id="A0A8J3A1X3"/>
<reference evidence="10 12" key="2">
    <citation type="submission" date="2020-02" db="EMBL/GenBank/DDBJ databases">
        <title>Genome sequence of Parvularcula flava strain NH6-79.</title>
        <authorList>
            <person name="Abdul Karim M.H."/>
            <person name="Lam M.Q."/>
            <person name="Chen S.J."/>
            <person name="Yahya A."/>
            <person name="Shahir S."/>
            <person name="Shamsir M.S."/>
            <person name="Chong C.S."/>
        </authorList>
    </citation>
    <scope>NUCLEOTIDE SEQUENCE [LARGE SCALE GENOMIC DNA]</scope>
    <source>
        <strain evidence="10 12">NH6-79</strain>
    </source>
</reference>
<evidence type="ECO:0000313" key="10">
    <source>
        <dbReference type="EMBL" id="NHK27936.1"/>
    </source>
</evidence>
<feature type="transmembrane region" description="Helical" evidence="7">
    <location>
        <begin position="86"/>
        <end position="104"/>
    </location>
</feature>
<keyword evidence="5 7" id="KW-1133">Transmembrane helix</keyword>
<gene>
    <name evidence="10" type="ORF">FF098_008480</name>
    <name evidence="9" type="ORF">GCM10011355_17080</name>
</gene>
<dbReference type="PANTHER" id="PTHR23514">
    <property type="entry name" value="BYPASS OF STOP CODON PROTEIN 6"/>
    <property type="match status" value="1"/>
</dbReference>
<keyword evidence="6 7" id="KW-0472">Membrane</keyword>
<feature type="domain" description="Major facilitator superfamily (MFS) profile" evidence="8">
    <location>
        <begin position="20"/>
        <end position="409"/>
    </location>
</feature>
<feature type="transmembrane region" description="Helical" evidence="7">
    <location>
        <begin position="61"/>
        <end position="79"/>
    </location>
</feature>
<feature type="transmembrane region" description="Helical" evidence="7">
    <location>
        <begin position="172"/>
        <end position="191"/>
    </location>
</feature>
<dbReference type="InterPro" id="IPR036259">
    <property type="entry name" value="MFS_trans_sf"/>
</dbReference>
<protein>
    <submittedName>
        <fullName evidence="10">MFS transporter</fullName>
    </submittedName>
</protein>
<dbReference type="EMBL" id="BMGZ01000002">
    <property type="protein sequence ID" value="GGH96978.1"/>
    <property type="molecule type" value="Genomic_DNA"/>
</dbReference>
<dbReference type="Gene3D" id="1.20.1250.20">
    <property type="entry name" value="MFS general substrate transporter like domains"/>
    <property type="match status" value="2"/>
</dbReference>
<evidence type="ECO:0000256" key="1">
    <source>
        <dbReference type="ARBA" id="ARBA00004127"/>
    </source>
</evidence>
<sequence length="438" mass="46332">MNTASATVGGATPSINRNRLFIMACLSLIVTSMTFSIRAGVLNQLGGEFALSDTQLGWMNSMAFLGFPVAMMIGGLVYNQVGAKNLMIIAFIGHLLGLVLTILATGFWGLIISTFFIGFANGSVEAACNPMIADMYHRNKTAMLNRFHVWFPGGIVIGALVSQGMTSVGLGWQLQVATMLIPTAIYGYMVFTETFPKSENIESSTATNIKGLLSPLFFVMIILMTMTATTELGTGQWIERILAGSGASGLMVLALTAGLMAVGRYFAGPIVHRFNPVGVLLGSAIFSALGLFLFTQTSGAMVYLAAIVFALGVTYFWPTMIGFVGEYLPKTGALGMSLMGGAGMFGVSIWNPVIGGWLDSAREAATSSGLDAAAAEIAAGQAVISRLMVFPILLIVAFAILYFMRLKRPDEDTAETVVHEGATVTSAAAEPDDPTRPV</sequence>
<evidence type="ECO:0000256" key="2">
    <source>
        <dbReference type="ARBA" id="ARBA00008335"/>
    </source>
</evidence>
<feature type="transmembrane region" description="Helical" evidence="7">
    <location>
        <begin position="336"/>
        <end position="358"/>
    </location>
</feature>
<feature type="transmembrane region" description="Helical" evidence="7">
    <location>
        <begin position="20"/>
        <end position="41"/>
    </location>
</feature>
<evidence type="ECO:0000256" key="4">
    <source>
        <dbReference type="ARBA" id="ARBA00022692"/>
    </source>
</evidence>
<dbReference type="PANTHER" id="PTHR23514:SF3">
    <property type="entry name" value="BYPASS OF STOP CODON PROTEIN 6"/>
    <property type="match status" value="1"/>
</dbReference>
<reference evidence="9" key="1">
    <citation type="journal article" date="2014" name="Int. J. Syst. Evol. Microbiol.">
        <title>Complete genome sequence of Corynebacterium casei LMG S-19264T (=DSM 44701T), isolated from a smear-ripened cheese.</title>
        <authorList>
            <consortium name="US DOE Joint Genome Institute (JGI-PGF)"/>
            <person name="Walter F."/>
            <person name="Albersmeier A."/>
            <person name="Kalinowski J."/>
            <person name="Ruckert C."/>
        </authorList>
    </citation>
    <scope>NUCLEOTIDE SEQUENCE</scope>
    <source>
        <strain evidence="9">CGMCC 1.14984</strain>
    </source>
</reference>
<dbReference type="GO" id="GO:0022857">
    <property type="term" value="F:transmembrane transporter activity"/>
    <property type="evidence" value="ECO:0007669"/>
    <property type="project" value="InterPro"/>
</dbReference>
<dbReference type="InterPro" id="IPR011701">
    <property type="entry name" value="MFS"/>
</dbReference>
<dbReference type="InterPro" id="IPR051788">
    <property type="entry name" value="MFS_Transporter"/>
</dbReference>
<evidence type="ECO:0000313" key="9">
    <source>
        <dbReference type="EMBL" id="GGH96978.1"/>
    </source>
</evidence>
<evidence type="ECO:0000256" key="6">
    <source>
        <dbReference type="ARBA" id="ARBA00023136"/>
    </source>
</evidence>
<reference evidence="9" key="3">
    <citation type="submission" date="2020-09" db="EMBL/GenBank/DDBJ databases">
        <authorList>
            <person name="Sun Q."/>
            <person name="Zhou Y."/>
        </authorList>
    </citation>
    <scope>NUCLEOTIDE SEQUENCE</scope>
    <source>
        <strain evidence="9">CGMCC 1.14984</strain>
    </source>
</reference>
<evidence type="ECO:0000256" key="5">
    <source>
        <dbReference type="ARBA" id="ARBA00022989"/>
    </source>
</evidence>
<evidence type="ECO:0000313" key="11">
    <source>
        <dbReference type="Proteomes" id="UP000621856"/>
    </source>
</evidence>
<feature type="transmembrane region" description="Helical" evidence="7">
    <location>
        <begin position="212"/>
        <end position="229"/>
    </location>
</feature>
<dbReference type="EMBL" id="VCJR02000002">
    <property type="protein sequence ID" value="NHK27936.1"/>
    <property type="molecule type" value="Genomic_DNA"/>
</dbReference>
<keyword evidence="12" id="KW-1185">Reference proteome</keyword>
<comment type="similarity">
    <text evidence="2">Belongs to the major facilitator superfamily.</text>
</comment>
<dbReference type="SUPFAM" id="SSF103473">
    <property type="entry name" value="MFS general substrate transporter"/>
    <property type="match status" value="1"/>
</dbReference>
<dbReference type="Pfam" id="PF07690">
    <property type="entry name" value="MFS_1"/>
    <property type="match status" value="1"/>
</dbReference>
<evidence type="ECO:0000313" key="12">
    <source>
        <dbReference type="Proteomes" id="UP000818603"/>
    </source>
</evidence>
<name>A0A8J3A1X3_9PROT</name>
<dbReference type="RefSeq" id="WP_155139534.1">
    <property type="nucleotide sequence ID" value="NZ_BMGZ01000002.1"/>
</dbReference>
<feature type="transmembrane region" description="Helical" evidence="7">
    <location>
        <begin position="241"/>
        <end position="262"/>
    </location>
</feature>
<dbReference type="PROSITE" id="PS50850">
    <property type="entry name" value="MFS"/>
    <property type="match status" value="1"/>
</dbReference>
<feature type="transmembrane region" description="Helical" evidence="7">
    <location>
        <begin position="110"/>
        <end position="128"/>
    </location>
</feature>
<dbReference type="GO" id="GO:0016020">
    <property type="term" value="C:membrane"/>
    <property type="evidence" value="ECO:0007669"/>
    <property type="project" value="TreeGrafter"/>
</dbReference>
<dbReference type="Proteomes" id="UP000818603">
    <property type="component" value="Unassembled WGS sequence"/>
</dbReference>
<evidence type="ECO:0000256" key="7">
    <source>
        <dbReference type="SAM" id="Phobius"/>
    </source>
</evidence>
<dbReference type="GO" id="GO:0012505">
    <property type="term" value="C:endomembrane system"/>
    <property type="evidence" value="ECO:0007669"/>
    <property type="project" value="UniProtKB-SubCell"/>
</dbReference>
<accession>A0A8J3A1X3</accession>